<name>A0A2Z6IJ85_ACIFI</name>
<dbReference type="AlphaFoldDB" id="A0A2Z6IJ85"/>
<accession>A0A2Z6IJ85</accession>
<dbReference type="Proteomes" id="UP000280188">
    <property type="component" value="Chromosome"/>
</dbReference>
<gene>
    <name evidence="1" type="ORF">AFERRID_18100</name>
</gene>
<keyword evidence="2" id="KW-1185">Reference proteome</keyword>
<dbReference type="RefSeq" id="WP_126604987.1">
    <property type="nucleotide sequence ID" value="NZ_AP018795.1"/>
</dbReference>
<sequence length="83" mass="9323">MNNSNQVSDMIFSSTRKLEHDELLLIEETLAAMECVLSAHQGGEHHEHHGHHYKVAYDPSCMDSHTILEKLKGLGVEARMIGL</sequence>
<evidence type="ECO:0000313" key="1">
    <source>
        <dbReference type="EMBL" id="BBF65592.1"/>
    </source>
</evidence>
<dbReference type="KEGG" id="afj:AFERRID_18100"/>
<protein>
    <submittedName>
        <fullName evidence="1">Uncharacterized protein</fullName>
    </submittedName>
</protein>
<organism evidence="1 2">
    <name type="scientific">Acidithiobacillus ferridurans</name>
    <dbReference type="NCBI Taxonomy" id="1232575"/>
    <lineage>
        <taxon>Bacteria</taxon>
        <taxon>Pseudomonadati</taxon>
        <taxon>Pseudomonadota</taxon>
        <taxon>Acidithiobacillia</taxon>
        <taxon>Acidithiobacillales</taxon>
        <taxon>Acidithiobacillaceae</taxon>
        <taxon>Acidithiobacillus</taxon>
    </lineage>
</organism>
<dbReference type="EMBL" id="AP018795">
    <property type="protein sequence ID" value="BBF65592.1"/>
    <property type="molecule type" value="Genomic_DNA"/>
</dbReference>
<evidence type="ECO:0000313" key="2">
    <source>
        <dbReference type="Proteomes" id="UP000280188"/>
    </source>
</evidence>
<reference evidence="1 2" key="1">
    <citation type="journal article" date="2018" name="Microbiol. Resour. Announc.">
        <title>Complete Genome Sequence of Acidithiobacillus ferridurans JCM 18981.</title>
        <authorList>
            <person name="Miyauchi T."/>
            <person name="Kouzuma A."/>
            <person name="Abe T."/>
            <person name="Watanabe K."/>
        </authorList>
    </citation>
    <scope>NUCLEOTIDE SEQUENCE [LARGE SCALE GENOMIC DNA]</scope>
    <source>
        <strain evidence="2">ATCC 33020 / DSM 29468 / JCM 18981 / 11Fe</strain>
    </source>
</reference>
<proteinExistence type="predicted"/>